<dbReference type="PANTHER" id="PTHR43116">
    <property type="entry name" value="PEPTIDE CHAIN RELEASE FACTOR 2"/>
    <property type="match status" value="1"/>
</dbReference>
<organism evidence="4 5">
    <name type="scientific">phage Lak_Megaphage_RVC_AP1_GC26</name>
    <dbReference type="NCBI Taxonomy" id="3109224"/>
    <lineage>
        <taxon>Viruses</taxon>
        <taxon>Duplodnaviria</taxon>
        <taxon>Heunggongvirae</taxon>
        <taxon>Uroviricota</taxon>
        <taxon>Caudoviricetes</taxon>
        <taxon>Caudoviricetes code 15 clade</taxon>
    </lineage>
</organism>
<proteinExistence type="inferred from homology"/>
<feature type="domain" description="Prokaryotic-type class I peptide chain release factors" evidence="3">
    <location>
        <begin position="243"/>
        <end position="259"/>
    </location>
</feature>
<dbReference type="NCBIfam" id="TIGR00020">
    <property type="entry name" value="prfB"/>
    <property type="match status" value="1"/>
</dbReference>
<evidence type="ECO:0000313" key="4">
    <source>
        <dbReference type="EMBL" id="WQJ54209.1"/>
    </source>
</evidence>
<dbReference type="PROSITE" id="PS00745">
    <property type="entry name" value="RF_PROK_I"/>
    <property type="match status" value="1"/>
</dbReference>
<accession>A0ABZ0Z588</accession>
<dbReference type="Gene3D" id="3.30.160.20">
    <property type="match status" value="1"/>
</dbReference>
<dbReference type="SUPFAM" id="SSF75620">
    <property type="entry name" value="Release factor"/>
    <property type="match status" value="1"/>
</dbReference>
<dbReference type="InterPro" id="IPR000352">
    <property type="entry name" value="Pep_chain_release_fac_I"/>
</dbReference>
<evidence type="ECO:0000256" key="1">
    <source>
        <dbReference type="ARBA" id="ARBA00010835"/>
    </source>
</evidence>
<dbReference type="HAMAP" id="MF_00094">
    <property type="entry name" value="Rel_fac_2"/>
    <property type="match status" value="1"/>
</dbReference>
<dbReference type="InterPro" id="IPR005139">
    <property type="entry name" value="PCRF"/>
</dbReference>
<dbReference type="Gene3D" id="3.30.70.1660">
    <property type="match status" value="1"/>
</dbReference>
<comment type="similarity">
    <text evidence="1">Belongs to the prokaryotic/mitochondrial release factor family.</text>
</comment>
<dbReference type="EMBL" id="OR769218">
    <property type="protein sequence ID" value="WQJ54209.1"/>
    <property type="molecule type" value="Genomic_DNA"/>
</dbReference>
<sequence length="378" mass="43105">MITITEQYIKDYKVKLDKIAKSFDLDKQKIIVEELSIKVSAPDFWDDFENATTITKELNTAKEKIKDVSHINMLIDDLETALMYYKEFEGKDEEELVNLANAELIKEFKIFENKYRFVDPTDSLGAVLDINAGAGGTEANDWANMLFRMYDMWAKSNGYKFKILYYSEGDKVGIKNVSIEITGNNAYGTLKGETGVHRLVRVSPYNAQGKRMTSFAAVSVVPLVDNSIKVEIDESKLTIDTFRSSGAGGQNVNKVESGVRVNYMYTDPDTGETEKIQVANTETRDQPKNKERAMQILKSILYKKALDKQLAKKKEIEDAKLKNEWGAQIRSYVFDDKRVKDHRTGYQTTDVDSVMNGNLNGFIESYNNWIIEQENNKL</sequence>
<evidence type="ECO:0000259" key="3">
    <source>
        <dbReference type="PROSITE" id="PS00745"/>
    </source>
</evidence>
<name>A0ABZ0Z588_9CAUD</name>
<dbReference type="Pfam" id="PF00472">
    <property type="entry name" value="RF-1"/>
    <property type="match status" value="1"/>
</dbReference>
<dbReference type="PANTHER" id="PTHR43116:SF3">
    <property type="entry name" value="CLASS I PEPTIDE CHAIN RELEASE FACTOR"/>
    <property type="match status" value="1"/>
</dbReference>
<dbReference type="SMART" id="SM00937">
    <property type="entry name" value="PCRF"/>
    <property type="match status" value="1"/>
</dbReference>
<dbReference type="Gene3D" id="1.20.58.410">
    <property type="entry name" value="Release factor"/>
    <property type="match status" value="1"/>
</dbReference>
<dbReference type="Pfam" id="PF03462">
    <property type="entry name" value="PCRF"/>
    <property type="match status" value="1"/>
</dbReference>
<keyword evidence="2" id="KW-0648">Protein biosynthesis</keyword>
<keyword evidence="5" id="KW-1185">Reference proteome</keyword>
<dbReference type="InterPro" id="IPR045853">
    <property type="entry name" value="Pep_chain_release_fac_I_sf"/>
</dbReference>
<dbReference type="Proteomes" id="UP001346559">
    <property type="component" value="Segment"/>
</dbReference>
<evidence type="ECO:0000256" key="2">
    <source>
        <dbReference type="ARBA" id="ARBA00022917"/>
    </source>
</evidence>
<reference evidence="4 5" key="1">
    <citation type="submission" date="2023-11" db="EMBL/GenBank/DDBJ databases">
        <authorList>
            <person name="Cook R."/>
            <person name="Crisci M."/>
            <person name="Pye H."/>
            <person name="Adriaenssens E."/>
            <person name="Santini J."/>
        </authorList>
    </citation>
    <scope>NUCLEOTIDE SEQUENCE [LARGE SCALE GENOMIC DNA]</scope>
    <source>
        <strain evidence="4">Lak_Megaphage_RVC_AP1_GC26</strain>
    </source>
</reference>
<protein>
    <recommendedName>
        <fullName evidence="3">Prokaryotic-type class I peptide chain release factors domain-containing protein</fullName>
    </recommendedName>
</protein>
<dbReference type="InterPro" id="IPR004374">
    <property type="entry name" value="PrfB"/>
</dbReference>
<evidence type="ECO:0000313" key="5">
    <source>
        <dbReference type="Proteomes" id="UP001346559"/>
    </source>
</evidence>